<dbReference type="AlphaFoldDB" id="A0AA39KEE5"/>
<dbReference type="GeneID" id="85353173"/>
<proteinExistence type="predicted"/>
<reference evidence="1" key="1">
    <citation type="submission" date="2023-06" db="EMBL/GenBank/DDBJ databases">
        <authorList>
            <consortium name="Lawrence Berkeley National Laboratory"/>
            <person name="Ahrendt S."/>
            <person name="Sahu N."/>
            <person name="Indic B."/>
            <person name="Wong-Bajracharya J."/>
            <person name="Merenyi Z."/>
            <person name="Ke H.-M."/>
            <person name="Monk M."/>
            <person name="Kocsube S."/>
            <person name="Drula E."/>
            <person name="Lipzen A."/>
            <person name="Balint B."/>
            <person name="Henrissat B."/>
            <person name="Andreopoulos B."/>
            <person name="Martin F.M."/>
            <person name="Harder C.B."/>
            <person name="Rigling D."/>
            <person name="Ford K.L."/>
            <person name="Foster G.D."/>
            <person name="Pangilinan J."/>
            <person name="Papanicolaou A."/>
            <person name="Barry K."/>
            <person name="LaButti K."/>
            <person name="Viragh M."/>
            <person name="Koriabine M."/>
            <person name="Yan M."/>
            <person name="Riley R."/>
            <person name="Champramary S."/>
            <person name="Plett K.L."/>
            <person name="Tsai I.J."/>
            <person name="Slot J."/>
            <person name="Sipos G."/>
            <person name="Plett J."/>
            <person name="Nagy L.G."/>
            <person name="Grigoriev I.V."/>
        </authorList>
    </citation>
    <scope>NUCLEOTIDE SEQUENCE</scope>
    <source>
        <strain evidence="1">CCBAS 213</strain>
    </source>
</reference>
<evidence type="ECO:0000313" key="1">
    <source>
        <dbReference type="EMBL" id="KAK0458274.1"/>
    </source>
</evidence>
<dbReference type="RefSeq" id="XP_060330562.1">
    <property type="nucleotide sequence ID" value="XM_060469625.1"/>
</dbReference>
<dbReference type="EMBL" id="JAUEPS010000018">
    <property type="protein sequence ID" value="KAK0458274.1"/>
    <property type="molecule type" value="Genomic_DNA"/>
</dbReference>
<organism evidence="1 2">
    <name type="scientific">Armillaria tabescens</name>
    <name type="common">Ringless honey mushroom</name>
    <name type="synonym">Agaricus tabescens</name>
    <dbReference type="NCBI Taxonomy" id="1929756"/>
    <lineage>
        <taxon>Eukaryota</taxon>
        <taxon>Fungi</taxon>
        <taxon>Dikarya</taxon>
        <taxon>Basidiomycota</taxon>
        <taxon>Agaricomycotina</taxon>
        <taxon>Agaricomycetes</taxon>
        <taxon>Agaricomycetidae</taxon>
        <taxon>Agaricales</taxon>
        <taxon>Marasmiineae</taxon>
        <taxon>Physalacriaceae</taxon>
        <taxon>Desarmillaria</taxon>
    </lineage>
</organism>
<evidence type="ECO:0000313" key="2">
    <source>
        <dbReference type="Proteomes" id="UP001175211"/>
    </source>
</evidence>
<accession>A0AA39KEE5</accession>
<gene>
    <name evidence="1" type="ORF">EV420DRAFT_1480010</name>
</gene>
<name>A0AA39KEE5_ARMTA</name>
<protein>
    <submittedName>
        <fullName evidence="1">Uncharacterized protein</fullName>
    </submittedName>
</protein>
<keyword evidence="2" id="KW-1185">Reference proteome</keyword>
<comment type="caution">
    <text evidence="1">The sequence shown here is derived from an EMBL/GenBank/DDBJ whole genome shotgun (WGS) entry which is preliminary data.</text>
</comment>
<dbReference type="Proteomes" id="UP001175211">
    <property type="component" value="Unassembled WGS sequence"/>
</dbReference>
<sequence length="177" mass="19936">MSGNVSNSTPEGEAVKQLHAYMRTSVFVVGLIIMMLRRPLDEGGPQSPYRFLWQPGKVELKCRFWANLKVDTNGICCAMMTFAWEDLILELPDQYTTRPINRGAGRRMSERHDNAALCCPAKYGTIQASSMGQILAGDQGPRKRIVLQETSTGRILLMDARLVIQIAEARGWYVRRC</sequence>